<proteinExistence type="predicted"/>
<evidence type="ECO:0000256" key="6">
    <source>
        <dbReference type="ARBA" id="ARBA00023319"/>
    </source>
</evidence>
<evidence type="ECO:0000259" key="8">
    <source>
        <dbReference type="PROSITE" id="PS50011"/>
    </source>
</evidence>
<dbReference type="PANTHER" id="PTHR24342">
    <property type="entry name" value="SERINE/THREONINE-PROTEIN KINASE 17"/>
    <property type="match status" value="1"/>
</dbReference>
<dbReference type="EMBL" id="CALOZG010000087">
    <property type="protein sequence ID" value="CAH4038966.1"/>
    <property type="molecule type" value="Genomic_DNA"/>
</dbReference>
<dbReference type="InterPro" id="IPR036179">
    <property type="entry name" value="Ig-like_dom_sf"/>
</dbReference>
<feature type="domain" description="Ig-like" evidence="9">
    <location>
        <begin position="7"/>
        <end position="79"/>
    </location>
</feature>
<dbReference type="Gene3D" id="1.10.510.10">
    <property type="entry name" value="Transferase(Phosphotransferase) domain 1"/>
    <property type="match status" value="1"/>
</dbReference>
<dbReference type="Pfam" id="PF07679">
    <property type="entry name" value="I-set"/>
    <property type="match status" value="3"/>
</dbReference>
<keyword evidence="2" id="KW-0808">Transferase</keyword>
<dbReference type="PROSITE" id="PS00108">
    <property type="entry name" value="PROTEIN_KINASE_ST"/>
    <property type="match status" value="1"/>
</dbReference>
<dbReference type="SMART" id="SM00409">
    <property type="entry name" value="IG"/>
    <property type="match status" value="4"/>
</dbReference>
<dbReference type="GO" id="GO:0005524">
    <property type="term" value="F:ATP binding"/>
    <property type="evidence" value="ECO:0007669"/>
    <property type="project" value="UniProtKB-KW"/>
</dbReference>
<dbReference type="GO" id="GO:0043065">
    <property type="term" value="P:positive regulation of apoptotic process"/>
    <property type="evidence" value="ECO:0007669"/>
    <property type="project" value="TreeGrafter"/>
</dbReference>
<keyword evidence="5" id="KW-0067">ATP-binding</keyword>
<feature type="region of interest" description="Disordered" evidence="7">
    <location>
        <begin position="464"/>
        <end position="503"/>
    </location>
</feature>
<keyword evidence="1" id="KW-0723">Serine/threonine-protein kinase</keyword>
<evidence type="ECO:0000256" key="1">
    <source>
        <dbReference type="ARBA" id="ARBA00022527"/>
    </source>
</evidence>
<dbReference type="SUPFAM" id="SSF48726">
    <property type="entry name" value="Immunoglobulin"/>
    <property type="match status" value="4"/>
</dbReference>
<dbReference type="SMART" id="SM00220">
    <property type="entry name" value="S_TKc"/>
    <property type="match status" value="1"/>
</dbReference>
<dbReference type="InterPro" id="IPR011009">
    <property type="entry name" value="Kinase-like_dom_sf"/>
</dbReference>
<dbReference type="InterPro" id="IPR003599">
    <property type="entry name" value="Ig_sub"/>
</dbReference>
<evidence type="ECO:0000256" key="7">
    <source>
        <dbReference type="SAM" id="MobiDB-lite"/>
    </source>
</evidence>
<feature type="compositionally biased region" description="Polar residues" evidence="7">
    <location>
        <begin position="483"/>
        <end position="493"/>
    </location>
</feature>
<organism evidence="10 11">
    <name type="scientific">Pieris brassicae</name>
    <name type="common">White butterfly</name>
    <name type="synonym">Large white butterfly</name>
    <dbReference type="NCBI Taxonomy" id="7116"/>
    <lineage>
        <taxon>Eukaryota</taxon>
        <taxon>Metazoa</taxon>
        <taxon>Ecdysozoa</taxon>
        <taxon>Arthropoda</taxon>
        <taxon>Hexapoda</taxon>
        <taxon>Insecta</taxon>
        <taxon>Pterygota</taxon>
        <taxon>Neoptera</taxon>
        <taxon>Endopterygota</taxon>
        <taxon>Lepidoptera</taxon>
        <taxon>Glossata</taxon>
        <taxon>Ditrysia</taxon>
        <taxon>Papilionoidea</taxon>
        <taxon>Pieridae</taxon>
        <taxon>Pierinae</taxon>
        <taxon>Pieris</taxon>
    </lineage>
</organism>
<gene>
    <name evidence="10" type="ORF">PIBRA_LOCUS14438</name>
</gene>
<dbReference type="Proteomes" id="UP001152562">
    <property type="component" value="Unassembled WGS sequence"/>
</dbReference>
<evidence type="ECO:0000313" key="10">
    <source>
        <dbReference type="EMBL" id="CAH4038966.1"/>
    </source>
</evidence>
<evidence type="ECO:0000256" key="5">
    <source>
        <dbReference type="ARBA" id="ARBA00022840"/>
    </source>
</evidence>
<dbReference type="GO" id="GO:0004674">
    <property type="term" value="F:protein serine/threonine kinase activity"/>
    <property type="evidence" value="ECO:0007669"/>
    <property type="project" value="UniProtKB-KW"/>
</dbReference>
<dbReference type="PANTHER" id="PTHR24342:SF20">
    <property type="entry name" value="MYOSIN LIGHT CHAIN KINASE, SMOOTH MUSCLE"/>
    <property type="match status" value="1"/>
</dbReference>
<keyword evidence="4" id="KW-0418">Kinase</keyword>
<dbReference type="InterPro" id="IPR000719">
    <property type="entry name" value="Prot_kinase_dom"/>
</dbReference>
<evidence type="ECO:0000313" key="11">
    <source>
        <dbReference type="Proteomes" id="UP001152562"/>
    </source>
</evidence>
<dbReference type="Pfam" id="PF00069">
    <property type="entry name" value="Pkinase"/>
    <property type="match status" value="1"/>
</dbReference>
<dbReference type="CDD" id="cd00096">
    <property type="entry name" value="Ig"/>
    <property type="match status" value="2"/>
</dbReference>
<name>A0A9P0U0G6_PIEBR</name>
<dbReference type="Gene3D" id="2.60.40.10">
    <property type="entry name" value="Immunoglobulins"/>
    <property type="match status" value="3"/>
</dbReference>
<dbReference type="GO" id="GO:0005634">
    <property type="term" value="C:nucleus"/>
    <property type="evidence" value="ECO:0007669"/>
    <property type="project" value="TreeGrafter"/>
</dbReference>
<dbReference type="PROSITE" id="PS50835">
    <property type="entry name" value="IG_LIKE"/>
    <property type="match status" value="1"/>
</dbReference>
<dbReference type="GO" id="GO:0035556">
    <property type="term" value="P:intracellular signal transduction"/>
    <property type="evidence" value="ECO:0007669"/>
    <property type="project" value="TreeGrafter"/>
</dbReference>
<accession>A0A9P0U0G6</accession>
<dbReference type="SUPFAM" id="SSF56112">
    <property type="entry name" value="Protein kinase-like (PK-like)"/>
    <property type="match status" value="1"/>
</dbReference>
<keyword evidence="6" id="KW-0393">Immunoglobulin domain</keyword>
<comment type="caution">
    <text evidence="10">The sequence shown here is derived from an EMBL/GenBank/DDBJ whole genome shotgun (WGS) entry which is preliminary data.</text>
</comment>
<evidence type="ECO:0000259" key="9">
    <source>
        <dbReference type="PROSITE" id="PS50835"/>
    </source>
</evidence>
<evidence type="ECO:0000256" key="2">
    <source>
        <dbReference type="ARBA" id="ARBA00022679"/>
    </source>
</evidence>
<protein>
    <submittedName>
        <fullName evidence="10">Uncharacterized protein</fullName>
    </submittedName>
</protein>
<dbReference type="InterPro" id="IPR013783">
    <property type="entry name" value="Ig-like_fold"/>
</dbReference>
<feature type="domain" description="Protein kinase" evidence="8">
    <location>
        <begin position="704"/>
        <end position="957"/>
    </location>
</feature>
<dbReference type="PROSITE" id="PS50011">
    <property type="entry name" value="PROTEIN_KINASE_DOM"/>
    <property type="match status" value="1"/>
</dbReference>
<keyword evidence="11" id="KW-1185">Reference proteome</keyword>
<dbReference type="Gene3D" id="3.30.200.20">
    <property type="entry name" value="Phosphorylase Kinase, domain 1"/>
    <property type="match status" value="1"/>
</dbReference>
<sequence length="1015" mass="115148">METPIAPTLDIDFCVQEIVANENGHIKLECDLSNSKQLKAYWCKDGEVIKSSRRFNITSIGNDWKLTLTSITPKDQGVYILLCKGRFTQVLSKTLLYVKPAKPNIPNGVFYIKAQPRHRMGMQAQLTSSTIYAGETIELEASLKENKIEEFKWFKNNKVVKEESRTIILNDDKHTSLSIIRAKESDSGIYHVVGKTKYGVESSFAEVIVVKLGTDRSSIGDYTPHVDETFTKTEEAYEGEEARLIYRIYFDNHTKFEWLKDDKVFEPSKNIQVQYYNSRYVALTFLNASKKDSGTYQLTVTNIVTGRSDTCECELLVKSLPIPKLIPVKIVEPLNSAVAYIGSSIVFKCKFEIEDSQFCCAVWEVGAYRVERSSNQFYVFCRGSEFYLLIKEVKPDMAGLVFCQICKAIPRNKSVSLCTSIANLSIIPLLIGEVISTKLKVKNKKAGFYYSGIKEVVPISLTKSQTENDETDTGESSGSSTTQTDLSSYNSQGEGARGNDEVKPKALEKIEARRSSNIKPSDNFVVFVNSLSHTSGDYVTKGVEFKVESRSELSEENNDNSMIITYSKLDESVYWMEATSNCPEIFQQVIVENGIHEDANTPSGAVQRLHVIVFKWQNPADYWFKVEMLDAKDFEGSGITSTPQFKLRDDPLERILKFRIHAQRALTANSNYSVYFALKMKQTQLSTTKRLTILAMENYTTVFEETGYYLGSGAFGQVDLVKSFAGEYFAAKKLKTILDTRRTKALREYKMVTLLTHPKLVQMHLAFSGKQNTILIMDYLWGGELFERLVQEDYIKEVDVIVYVRQICEALHYIHFHNIIHMDIKPENILCDSPNTRLVKLTDFGLAHVLQERDDLRAMYGTKEYAAPEVLNYEPLTTGCDMWSFGVITYLLLSGVMPFTGSNSSEVSTAMTLGKFNYDEPAFNNISHLAKDFINNLIQPRPACRMTATKALEHKWLKEGPSKGFGNNPLKKTRDNLRDYLAKNRDRWQRAGNVVIAAHRLRNAALQKTKSEEHT</sequence>
<evidence type="ECO:0000256" key="3">
    <source>
        <dbReference type="ARBA" id="ARBA00022741"/>
    </source>
</evidence>
<dbReference type="AlphaFoldDB" id="A0A9P0U0G6"/>
<evidence type="ECO:0000256" key="4">
    <source>
        <dbReference type="ARBA" id="ARBA00022777"/>
    </source>
</evidence>
<reference evidence="10" key="1">
    <citation type="submission" date="2022-05" db="EMBL/GenBank/DDBJ databases">
        <authorList>
            <person name="Okamura Y."/>
        </authorList>
    </citation>
    <scope>NUCLEOTIDE SEQUENCE</scope>
</reference>
<keyword evidence="3" id="KW-0547">Nucleotide-binding</keyword>
<dbReference type="InterPro" id="IPR013098">
    <property type="entry name" value="Ig_I-set"/>
</dbReference>
<dbReference type="InterPro" id="IPR008271">
    <property type="entry name" value="Ser/Thr_kinase_AS"/>
</dbReference>
<dbReference type="InterPro" id="IPR007110">
    <property type="entry name" value="Ig-like_dom"/>
</dbReference>